<name>A0A2I0AEH2_9ASPA</name>
<keyword evidence="5" id="KW-0539">Nucleus</keyword>
<comment type="similarity">
    <text evidence="2">Belongs to the bHLH protein family.</text>
</comment>
<dbReference type="SMART" id="SM00353">
    <property type="entry name" value="HLH"/>
    <property type="match status" value="1"/>
</dbReference>
<proteinExistence type="inferred from homology"/>
<gene>
    <name evidence="8" type="primary">BHLH137</name>
    <name evidence="8" type="ORF">AXF42_Ash011385</name>
</gene>
<dbReference type="InterPro" id="IPR036638">
    <property type="entry name" value="HLH_DNA-bd_sf"/>
</dbReference>
<evidence type="ECO:0000256" key="3">
    <source>
        <dbReference type="ARBA" id="ARBA00023015"/>
    </source>
</evidence>
<comment type="subcellular location">
    <subcellularLocation>
        <location evidence="1">Nucleus</location>
    </subcellularLocation>
</comment>
<dbReference type="STRING" id="1088818.A0A2I0AEH2"/>
<dbReference type="CDD" id="cd18919">
    <property type="entry name" value="bHLH_AtBPE_like"/>
    <property type="match status" value="1"/>
</dbReference>
<dbReference type="PANTHER" id="PTHR12565">
    <property type="entry name" value="STEROL REGULATORY ELEMENT-BINDING PROTEIN"/>
    <property type="match status" value="1"/>
</dbReference>
<feature type="compositionally biased region" description="Basic residues" evidence="6">
    <location>
        <begin position="41"/>
        <end position="63"/>
    </location>
</feature>
<dbReference type="AlphaFoldDB" id="A0A2I0AEH2"/>
<evidence type="ECO:0000256" key="5">
    <source>
        <dbReference type="ARBA" id="ARBA00023242"/>
    </source>
</evidence>
<dbReference type="SUPFAM" id="SSF47459">
    <property type="entry name" value="HLH, helix-loop-helix DNA-binding domain"/>
    <property type="match status" value="1"/>
</dbReference>
<sequence length="250" mass="28400">MNRRMTSSSTSFHLYPEPFTEARSSRRSSTSNADSFMERSRWKKKKKKKPIDEKKKKKKKGKKKQMEEEEPPAGYIHVRAKRGQATDSHSLAERVRREKISEKMKVLQGLVPGCDKVVGKASVLDEIINYVQSLQNQVEFLSMKLACFSPMLFNFSVDYGHPVTQIEYIEGVDSVPNEQQPFLSSFFNNESMGNSASLLQGQLPISFSQENGSILMQMSDQKQGILNHLNSAQQLLLLSDLMNKEILDGC</sequence>
<evidence type="ECO:0000256" key="4">
    <source>
        <dbReference type="ARBA" id="ARBA00023163"/>
    </source>
</evidence>
<keyword evidence="3" id="KW-0805">Transcription regulation</keyword>
<evidence type="ECO:0000256" key="6">
    <source>
        <dbReference type="SAM" id="MobiDB-lite"/>
    </source>
</evidence>
<keyword evidence="9" id="KW-1185">Reference proteome</keyword>
<organism evidence="8 9">
    <name type="scientific">Apostasia shenzhenica</name>
    <dbReference type="NCBI Taxonomy" id="1088818"/>
    <lineage>
        <taxon>Eukaryota</taxon>
        <taxon>Viridiplantae</taxon>
        <taxon>Streptophyta</taxon>
        <taxon>Embryophyta</taxon>
        <taxon>Tracheophyta</taxon>
        <taxon>Spermatophyta</taxon>
        <taxon>Magnoliopsida</taxon>
        <taxon>Liliopsida</taxon>
        <taxon>Asparagales</taxon>
        <taxon>Orchidaceae</taxon>
        <taxon>Apostasioideae</taxon>
        <taxon>Apostasia</taxon>
    </lineage>
</organism>
<feature type="region of interest" description="Disordered" evidence="6">
    <location>
        <begin position="1"/>
        <end position="92"/>
    </location>
</feature>
<dbReference type="FunFam" id="4.10.280.10:FF:000002">
    <property type="entry name" value="Basic helix-loop-helix transcription factor"/>
    <property type="match status" value="1"/>
</dbReference>
<keyword evidence="4" id="KW-0804">Transcription</keyword>
<evidence type="ECO:0000313" key="9">
    <source>
        <dbReference type="Proteomes" id="UP000236161"/>
    </source>
</evidence>
<evidence type="ECO:0000256" key="1">
    <source>
        <dbReference type="ARBA" id="ARBA00004123"/>
    </source>
</evidence>
<dbReference type="OrthoDB" id="1928604at2759"/>
<dbReference type="InterPro" id="IPR024097">
    <property type="entry name" value="bHLH_ZIP_TF"/>
</dbReference>
<dbReference type="InterPro" id="IPR011598">
    <property type="entry name" value="bHLH_dom"/>
</dbReference>
<accession>A0A2I0AEH2</accession>
<feature type="compositionally biased region" description="Polar residues" evidence="6">
    <location>
        <begin position="1"/>
        <end position="12"/>
    </location>
</feature>
<reference evidence="8 9" key="1">
    <citation type="journal article" date="2017" name="Nature">
        <title>The Apostasia genome and the evolution of orchids.</title>
        <authorList>
            <person name="Zhang G.Q."/>
            <person name="Liu K.W."/>
            <person name="Li Z."/>
            <person name="Lohaus R."/>
            <person name="Hsiao Y.Y."/>
            <person name="Niu S.C."/>
            <person name="Wang J.Y."/>
            <person name="Lin Y.C."/>
            <person name="Xu Q."/>
            <person name="Chen L.J."/>
            <person name="Yoshida K."/>
            <person name="Fujiwara S."/>
            <person name="Wang Z.W."/>
            <person name="Zhang Y.Q."/>
            <person name="Mitsuda N."/>
            <person name="Wang M."/>
            <person name="Liu G.H."/>
            <person name="Pecoraro L."/>
            <person name="Huang H.X."/>
            <person name="Xiao X.J."/>
            <person name="Lin M."/>
            <person name="Wu X.Y."/>
            <person name="Wu W.L."/>
            <person name="Chen Y.Y."/>
            <person name="Chang S.B."/>
            <person name="Sakamoto S."/>
            <person name="Ohme-Takagi M."/>
            <person name="Yagi M."/>
            <person name="Zeng S.J."/>
            <person name="Shen C.Y."/>
            <person name="Yeh C.M."/>
            <person name="Luo Y.B."/>
            <person name="Tsai W.C."/>
            <person name="Van de Peer Y."/>
            <person name="Liu Z.J."/>
        </authorList>
    </citation>
    <scope>NUCLEOTIDE SEQUENCE [LARGE SCALE GENOMIC DNA]</scope>
    <source>
        <strain evidence="9">cv. Shenzhen</strain>
        <tissue evidence="8">Stem</tissue>
    </source>
</reference>
<dbReference type="Gene3D" id="4.10.280.10">
    <property type="entry name" value="Helix-loop-helix DNA-binding domain"/>
    <property type="match status" value="1"/>
</dbReference>
<dbReference type="PANTHER" id="PTHR12565:SF431">
    <property type="entry name" value="TRANSCRIPTION FACTOR BHLH137"/>
    <property type="match status" value="1"/>
</dbReference>
<protein>
    <submittedName>
        <fullName evidence="8">Transcription factor bHLH137</fullName>
    </submittedName>
</protein>
<dbReference type="GO" id="GO:0046983">
    <property type="term" value="F:protein dimerization activity"/>
    <property type="evidence" value="ECO:0007669"/>
    <property type="project" value="InterPro"/>
</dbReference>
<dbReference type="GO" id="GO:0005634">
    <property type="term" value="C:nucleus"/>
    <property type="evidence" value="ECO:0007669"/>
    <property type="project" value="UniProtKB-SubCell"/>
</dbReference>
<evidence type="ECO:0000259" key="7">
    <source>
        <dbReference type="PROSITE" id="PS50888"/>
    </source>
</evidence>
<dbReference type="PROSITE" id="PS50888">
    <property type="entry name" value="BHLH"/>
    <property type="match status" value="1"/>
</dbReference>
<dbReference type="Pfam" id="PF00010">
    <property type="entry name" value="HLH"/>
    <property type="match status" value="1"/>
</dbReference>
<dbReference type="Proteomes" id="UP000236161">
    <property type="component" value="Unassembled WGS sequence"/>
</dbReference>
<dbReference type="GO" id="GO:0003700">
    <property type="term" value="F:DNA-binding transcription factor activity"/>
    <property type="evidence" value="ECO:0007669"/>
    <property type="project" value="TreeGrafter"/>
</dbReference>
<evidence type="ECO:0000313" key="8">
    <source>
        <dbReference type="EMBL" id="PKA53905.1"/>
    </source>
</evidence>
<feature type="domain" description="BHLH" evidence="7">
    <location>
        <begin position="84"/>
        <end position="134"/>
    </location>
</feature>
<evidence type="ECO:0000256" key="2">
    <source>
        <dbReference type="ARBA" id="ARBA00005510"/>
    </source>
</evidence>
<dbReference type="EMBL" id="KZ451988">
    <property type="protein sequence ID" value="PKA53905.1"/>
    <property type="molecule type" value="Genomic_DNA"/>
</dbReference>